<accession>D1VVS7</accession>
<name>D1VVS7_9FIRM</name>
<proteinExistence type="inferred from homology"/>
<evidence type="ECO:0000256" key="2">
    <source>
        <dbReference type="ARBA" id="ARBA00022801"/>
    </source>
</evidence>
<evidence type="ECO:0000313" key="6">
    <source>
        <dbReference type="EMBL" id="EFA89348.1"/>
    </source>
</evidence>
<feature type="binding site" evidence="4">
    <location>
        <position position="295"/>
    </location>
    <ligand>
        <name>Zn(2+)</name>
        <dbReference type="ChEBI" id="CHEBI:29105"/>
    </ligand>
</feature>
<dbReference type="InterPro" id="IPR006680">
    <property type="entry name" value="Amidohydro-rel"/>
</dbReference>
<keyword evidence="1 4" id="KW-0479">Metal-binding</keyword>
<evidence type="ECO:0000256" key="4">
    <source>
        <dbReference type="HAMAP-Rule" id="MF_01281"/>
    </source>
</evidence>
<dbReference type="InterPro" id="IPR023512">
    <property type="entry name" value="Deaminase_MtaD/DadD"/>
</dbReference>
<evidence type="ECO:0000256" key="1">
    <source>
        <dbReference type="ARBA" id="ARBA00022723"/>
    </source>
</evidence>
<organism evidence="6 7">
    <name type="scientific">Peptoniphilus lacrimalis 315-B</name>
    <dbReference type="NCBI Taxonomy" id="596330"/>
    <lineage>
        <taxon>Bacteria</taxon>
        <taxon>Bacillati</taxon>
        <taxon>Bacillota</taxon>
        <taxon>Tissierellia</taxon>
        <taxon>Tissierellales</taxon>
        <taxon>Peptoniphilaceae</taxon>
        <taxon>Peptoniphilus</taxon>
    </lineage>
</organism>
<dbReference type="InterPro" id="IPR032466">
    <property type="entry name" value="Metal_Hydrolase"/>
</dbReference>
<dbReference type="RefSeq" id="WP_004826347.1">
    <property type="nucleotide sequence ID" value="NZ_ADDO01000068.1"/>
</dbReference>
<comment type="function">
    <text evidence="4">Catalyzes the deamination of 5-methylthioadenosine and S-adenosyl-L-homocysteine into 5-methylthioinosine and S-inosyl-L-homocysteine, respectively. Is also able to deaminate adenosine.</text>
</comment>
<comment type="catalytic activity">
    <reaction evidence="4">
        <text>S-adenosyl-L-homocysteine + H2O + H(+) = S-inosyl-L-homocysteine + NH4(+)</text>
        <dbReference type="Rhea" id="RHEA:20716"/>
        <dbReference type="ChEBI" id="CHEBI:15377"/>
        <dbReference type="ChEBI" id="CHEBI:15378"/>
        <dbReference type="ChEBI" id="CHEBI:28938"/>
        <dbReference type="ChEBI" id="CHEBI:57856"/>
        <dbReference type="ChEBI" id="CHEBI:57985"/>
        <dbReference type="EC" id="3.5.4.28"/>
    </reaction>
</comment>
<comment type="catalytic activity">
    <reaction evidence="4">
        <text>S-methyl-5'-thioadenosine + H2O + H(+) = S-methyl-5'-thioinosine + NH4(+)</text>
        <dbReference type="Rhea" id="RHEA:25025"/>
        <dbReference type="ChEBI" id="CHEBI:15377"/>
        <dbReference type="ChEBI" id="CHEBI:15378"/>
        <dbReference type="ChEBI" id="CHEBI:17509"/>
        <dbReference type="ChEBI" id="CHEBI:28938"/>
        <dbReference type="ChEBI" id="CHEBI:48595"/>
        <dbReference type="EC" id="3.5.4.31"/>
    </reaction>
</comment>
<feature type="domain" description="Amidohydrolase-related" evidence="5">
    <location>
        <begin position="53"/>
        <end position="398"/>
    </location>
</feature>
<dbReference type="SUPFAM" id="SSF51556">
    <property type="entry name" value="Metallo-dependent hydrolases"/>
    <property type="match status" value="1"/>
</dbReference>
<dbReference type="EC" id="3.5.4.28" evidence="4"/>
<dbReference type="PANTHER" id="PTHR43794:SF11">
    <property type="entry name" value="AMIDOHYDROLASE-RELATED DOMAIN-CONTAINING PROTEIN"/>
    <property type="match status" value="1"/>
</dbReference>
<dbReference type="PANTHER" id="PTHR43794">
    <property type="entry name" value="AMINOHYDROLASE SSNA-RELATED"/>
    <property type="match status" value="1"/>
</dbReference>
<feature type="binding site" evidence="4">
    <location>
        <position position="90"/>
    </location>
    <ligand>
        <name>substrate</name>
    </ligand>
</feature>
<reference evidence="6 7" key="1">
    <citation type="submission" date="2009-12" db="EMBL/GenBank/DDBJ databases">
        <title>Genome Sequence of Peptoniphilus lacrimalis 315-B.</title>
        <authorList>
            <person name="Durkin A.S."/>
            <person name="Madupu R."/>
            <person name="Torralba M."/>
            <person name="Methe B."/>
            <person name="Sutton G."/>
            <person name="Strausberg R.L."/>
            <person name="Nelson K.E."/>
        </authorList>
    </citation>
    <scope>NUCLEOTIDE SEQUENCE [LARGE SCALE GENOMIC DNA]</scope>
    <source>
        <strain evidence="6 7">315-B</strain>
    </source>
</reference>
<gene>
    <name evidence="4" type="primary">mtaD</name>
    <name evidence="6" type="ORF">HMPREF0628_0857</name>
</gene>
<dbReference type="FunFam" id="3.20.20.140:FF:000014">
    <property type="entry name" value="5-methylthioadenosine/S-adenosylhomocysteine deaminase"/>
    <property type="match status" value="1"/>
</dbReference>
<keyword evidence="7" id="KW-1185">Reference proteome</keyword>
<dbReference type="InterPro" id="IPR050287">
    <property type="entry name" value="MTA/SAH_deaminase"/>
</dbReference>
<feature type="binding site" evidence="4">
    <location>
        <position position="207"/>
    </location>
    <ligand>
        <name>Zn(2+)</name>
        <dbReference type="ChEBI" id="CHEBI:29105"/>
    </ligand>
</feature>
<dbReference type="Pfam" id="PF01979">
    <property type="entry name" value="Amidohydro_1"/>
    <property type="match status" value="1"/>
</dbReference>
<comment type="similarity">
    <text evidence="4">Belongs to the metallo-dependent hydrolases superfamily. MTA/SAH deaminase family.</text>
</comment>
<dbReference type="GO" id="GO:0090614">
    <property type="term" value="F:5'-methylthioadenosine deaminase activity"/>
    <property type="evidence" value="ECO:0007669"/>
    <property type="project" value="UniProtKB-UniRule"/>
</dbReference>
<dbReference type="EC" id="3.5.4.31" evidence="4"/>
<comment type="caution">
    <text evidence="6">The sequence shown here is derived from an EMBL/GenBank/DDBJ whole genome shotgun (WGS) entry which is preliminary data.</text>
</comment>
<dbReference type="eggNOG" id="COG0402">
    <property type="taxonomic scope" value="Bacteria"/>
</dbReference>
<dbReference type="CDD" id="cd01298">
    <property type="entry name" value="ATZ_TRZ_like"/>
    <property type="match status" value="1"/>
</dbReference>
<sequence>MSILYKNINYLDLENEKIIEGADIFIEGNLIKKIGNNLQIKASEVIDGNFLLMTPGFVNGHTHLGMSYFRNYADDLKLMDWLENEIWPIENKLTADDIYWSSLLSICENIKSGVTNFCDMYYEMDKVCDATIISGIRGTLTRGLTDNDGKGKEKLKSVRELYNNYHNKANGRIKVVPAPHAIYTCSENFLREISDLSKDLDGIINIHLSETKGEVENSLKEHGMTPISYVNSLGLLDNHVIAAHCVHITDEEISLVKDKKFYPIYNPTSNLKLASGFTPVDKLLKNNIIMGIGTDGDSSNNSQNLLQDMHIGAIVNKAREMDEEAVKAIEILKMATINGQKALGISKAGLIKEDYLADLTIFNLKSSNFTPKNNLINALVYSATAEDVRDVLCDGKFVMRNRELVNLDEERIKFEVNRHFEELVKR</sequence>
<evidence type="ECO:0000313" key="7">
    <source>
        <dbReference type="Proteomes" id="UP000005711"/>
    </source>
</evidence>
<evidence type="ECO:0000259" key="5">
    <source>
        <dbReference type="Pfam" id="PF01979"/>
    </source>
</evidence>
<dbReference type="Proteomes" id="UP000005711">
    <property type="component" value="Unassembled WGS sequence"/>
</dbReference>
<comment type="cofactor">
    <cofactor evidence="4">
        <name>Zn(2+)</name>
        <dbReference type="ChEBI" id="CHEBI:29105"/>
    </cofactor>
    <text evidence="4">Binds 1 zinc ion per subunit.</text>
</comment>
<feature type="binding site" evidence="4">
    <location>
        <position position="61"/>
    </location>
    <ligand>
        <name>Zn(2+)</name>
        <dbReference type="ChEBI" id="CHEBI:29105"/>
    </ligand>
</feature>
<feature type="binding site" evidence="4">
    <location>
        <position position="180"/>
    </location>
    <ligand>
        <name>substrate</name>
    </ligand>
</feature>
<feature type="binding site" evidence="4">
    <location>
        <position position="63"/>
    </location>
    <ligand>
        <name>Zn(2+)</name>
        <dbReference type="ChEBI" id="CHEBI:29105"/>
    </ligand>
</feature>
<dbReference type="Gene3D" id="3.20.20.140">
    <property type="entry name" value="Metal-dependent hydrolases"/>
    <property type="match status" value="1"/>
</dbReference>
<feature type="binding site" evidence="4">
    <location>
        <position position="142"/>
    </location>
    <ligand>
        <name>substrate</name>
    </ligand>
</feature>
<dbReference type="HAMAP" id="MF_01281">
    <property type="entry name" value="MTA_SAH_deamin"/>
    <property type="match status" value="1"/>
</dbReference>
<keyword evidence="2 4" id="KW-0378">Hydrolase</keyword>
<keyword evidence="3 4" id="KW-0862">Zinc</keyword>
<dbReference type="EMBL" id="ADDO01000068">
    <property type="protein sequence ID" value="EFA89348.1"/>
    <property type="molecule type" value="Genomic_DNA"/>
</dbReference>
<comment type="caution">
    <text evidence="4">Lacks conserved residue(s) required for the propagation of feature annotation.</text>
</comment>
<dbReference type="GO" id="GO:0050270">
    <property type="term" value="F:S-adenosylhomocysteine deaminase activity"/>
    <property type="evidence" value="ECO:0007669"/>
    <property type="project" value="UniProtKB-UniRule"/>
</dbReference>
<evidence type="ECO:0000256" key="3">
    <source>
        <dbReference type="ARBA" id="ARBA00022833"/>
    </source>
</evidence>
<protein>
    <recommendedName>
        <fullName evidence="4">5-methylthioadenosine/S-adenosylhomocysteine deaminase</fullName>
        <shortName evidence="4">MTA/SAH deaminase</shortName>
        <ecNumber evidence="4">3.5.4.28</ecNumber>
        <ecNumber evidence="4">3.5.4.31</ecNumber>
    </recommendedName>
</protein>
<dbReference type="InterPro" id="IPR011059">
    <property type="entry name" value="Metal-dep_hydrolase_composite"/>
</dbReference>
<feature type="binding site" evidence="4">
    <location>
        <position position="295"/>
    </location>
    <ligand>
        <name>substrate</name>
    </ligand>
</feature>
<dbReference type="SUPFAM" id="SSF51338">
    <property type="entry name" value="Composite domain of metallo-dependent hydrolases"/>
    <property type="match status" value="1"/>
</dbReference>
<dbReference type="Gene3D" id="2.30.40.10">
    <property type="entry name" value="Urease, subunit C, domain 1"/>
    <property type="match status" value="1"/>
</dbReference>
<feature type="binding site" evidence="4">
    <location>
        <position position="210"/>
    </location>
    <ligand>
        <name>substrate</name>
    </ligand>
</feature>
<dbReference type="AlphaFoldDB" id="D1VVS7"/>
<dbReference type="GO" id="GO:0046872">
    <property type="term" value="F:metal ion binding"/>
    <property type="evidence" value="ECO:0007669"/>
    <property type="project" value="UniProtKB-KW"/>
</dbReference>